<evidence type="ECO:0000313" key="3">
    <source>
        <dbReference type="Proteomes" id="UP000619355"/>
    </source>
</evidence>
<name>A0A919C1S1_9ACTN</name>
<feature type="compositionally biased region" description="Basic and acidic residues" evidence="1">
    <location>
        <begin position="1"/>
        <end position="14"/>
    </location>
</feature>
<protein>
    <submittedName>
        <fullName evidence="2">Uncharacterized protein</fullName>
    </submittedName>
</protein>
<organism evidence="2 3">
    <name type="scientific">Streptomyces capoamus</name>
    <dbReference type="NCBI Taxonomy" id="68183"/>
    <lineage>
        <taxon>Bacteria</taxon>
        <taxon>Bacillati</taxon>
        <taxon>Actinomycetota</taxon>
        <taxon>Actinomycetes</taxon>
        <taxon>Kitasatosporales</taxon>
        <taxon>Streptomycetaceae</taxon>
        <taxon>Streptomyces</taxon>
    </lineage>
</organism>
<keyword evidence="3" id="KW-1185">Reference proteome</keyword>
<comment type="caution">
    <text evidence="2">The sequence shown here is derived from an EMBL/GenBank/DDBJ whole genome shotgun (WGS) entry which is preliminary data.</text>
</comment>
<feature type="compositionally biased region" description="Basic and acidic residues" evidence="1">
    <location>
        <begin position="112"/>
        <end position="122"/>
    </location>
</feature>
<gene>
    <name evidence="2" type="ORF">GCM10018980_14860</name>
</gene>
<feature type="region of interest" description="Disordered" evidence="1">
    <location>
        <begin position="1"/>
        <end position="33"/>
    </location>
</feature>
<sequence>MPLALDRSEPRLDLDQPCFRGGHGGRQFGPPQPQHAAQFLDAYLPLDDVPHLPKGEAEVLERDDAVQAGELGGGVVAVAAGGVDVGRAQQAGGVVVTQHPDRDAAVPGEVSDGEHDVSESTA</sequence>
<dbReference type="EMBL" id="BNBF01000003">
    <property type="protein sequence ID" value="GHG40523.1"/>
    <property type="molecule type" value="Genomic_DNA"/>
</dbReference>
<evidence type="ECO:0000256" key="1">
    <source>
        <dbReference type="SAM" id="MobiDB-lite"/>
    </source>
</evidence>
<feature type="region of interest" description="Disordered" evidence="1">
    <location>
        <begin position="100"/>
        <end position="122"/>
    </location>
</feature>
<dbReference type="Proteomes" id="UP000619355">
    <property type="component" value="Unassembled WGS sequence"/>
</dbReference>
<proteinExistence type="predicted"/>
<accession>A0A919C1S1</accession>
<evidence type="ECO:0000313" key="2">
    <source>
        <dbReference type="EMBL" id="GHG40523.1"/>
    </source>
</evidence>
<reference evidence="3" key="1">
    <citation type="journal article" date="2019" name="Int. J. Syst. Evol. Microbiol.">
        <title>The Global Catalogue of Microorganisms (GCM) 10K type strain sequencing project: providing services to taxonomists for standard genome sequencing and annotation.</title>
        <authorList>
            <consortium name="The Broad Institute Genomics Platform"/>
            <consortium name="The Broad Institute Genome Sequencing Center for Infectious Disease"/>
            <person name="Wu L."/>
            <person name="Ma J."/>
        </authorList>
    </citation>
    <scope>NUCLEOTIDE SEQUENCE [LARGE SCALE GENOMIC DNA]</scope>
    <source>
        <strain evidence="3">JCM 4253</strain>
    </source>
</reference>
<dbReference type="AlphaFoldDB" id="A0A919C1S1"/>